<sequence>MKYSYYLASLCLLFSTYCYSQDYQIEDKYRGDPFLRKIDMNKLRKDCTYPPKYRQLSEYEQKKIYDDCPLRSLEFDFTSLHEFIYKEPVVIYNGKDFQLTLSMPVSEWEYKNDVGPEYILEREISLSIINNNIVKDKIYLANNFIDLTLPSDYANNTYSRSDYQNSYISPRGDRFQFQNYTEFSHGEMAYLYYYISPQGDIYTLSLLETDDGIIPQTWKHYQIDTETMKFKLIQIDRGKVKITLPDNFTVYSDPDHTANYKSEEFKKCLKDRTNEGCFDSEIYLYYLDQLKPKMELLAKQQKNKKNNFSLFKQQLDKKCLDKLNPFGDDDDLNWYIDTTLYVCEIEGFKEVLSLVEKQLAH</sequence>
<comment type="caution">
    <text evidence="2">The sequence shown here is derived from an EMBL/GenBank/DDBJ whole genome shotgun (WGS) entry which is preliminary data.</text>
</comment>
<dbReference type="EMBL" id="NARP01000005">
    <property type="protein sequence ID" value="OTQ01038.1"/>
    <property type="molecule type" value="Genomic_DNA"/>
</dbReference>
<evidence type="ECO:0000313" key="2">
    <source>
        <dbReference type="EMBL" id="OTQ01038.1"/>
    </source>
</evidence>
<reference evidence="4 5" key="1">
    <citation type="submission" date="2017-03" db="EMBL/GenBank/DDBJ databases">
        <title>Comparative genomics of honeybee gut symbionts reveal geographically distinct and subgroup specific antibiotic resistance.</title>
        <authorList>
            <person name="Ludvigsen J."/>
            <person name="Porcellato D."/>
            <person name="Labee-Lund T.M."/>
            <person name="Amdam G.V."/>
            <person name="Rudi K."/>
        </authorList>
    </citation>
    <scope>NUCLEOTIDE SEQUENCE [LARGE SCALE GENOMIC DNA]</scope>
    <source>
        <strain evidence="2 5">A-7-12</strain>
        <strain evidence="3 4">A-9-12</strain>
    </source>
</reference>
<gene>
    <name evidence="3" type="ORF">B6C91_00950</name>
    <name evidence="2" type="ORF">B6D08_02590</name>
</gene>
<evidence type="ECO:0000313" key="4">
    <source>
        <dbReference type="Proteomes" id="UP000194800"/>
    </source>
</evidence>
<keyword evidence="1" id="KW-0732">Signal</keyword>
<organism evidence="2 5">
    <name type="scientific">Gilliamella apicola</name>
    <dbReference type="NCBI Taxonomy" id="1196095"/>
    <lineage>
        <taxon>Bacteria</taxon>
        <taxon>Pseudomonadati</taxon>
        <taxon>Pseudomonadota</taxon>
        <taxon>Gammaproteobacteria</taxon>
        <taxon>Orbales</taxon>
        <taxon>Orbaceae</taxon>
        <taxon>Gilliamella</taxon>
    </lineage>
</organism>
<feature type="chain" id="PRO_5013077271" evidence="1">
    <location>
        <begin position="21"/>
        <end position="361"/>
    </location>
</feature>
<evidence type="ECO:0000256" key="1">
    <source>
        <dbReference type="SAM" id="SignalP"/>
    </source>
</evidence>
<accession>A0A242NKG0</accession>
<dbReference type="EMBL" id="NART01000002">
    <property type="protein sequence ID" value="OTQ11843.1"/>
    <property type="molecule type" value="Genomic_DNA"/>
</dbReference>
<keyword evidence="4" id="KW-1185">Reference proteome</keyword>
<evidence type="ECO:0000313" key="5">
    <source>
        <dbReference type="Proteomes" id="UP000194977"/>
    </source>
</evidence>
<dbReference type="RefSeq" id="WP_086300627.1">
    <property type="nucleotide sequence ID" value="NZ_MZNE01000004.1"/>
</dbReference>
<dbReference type="AlphaFoldDB" id="A0A242NKG0"/>
<dbReference type="OrthoDB" id="7067043at2"/>
<proteinExistence type="predicted"/>
<name>A0A242NKG0_9GAMM</name>
<dbReference type="Proteomes" id="UP000194977">
    <property type="component" value="Unassembled WGS sequence"/>
</dbReference>
<evidence type="ECO:0000313" key="3">
    <source>
        <dbReference type="EMBL" id="OTQ11843.1"/>
    </source>
</evidence>
<feature type="signal peptide" evidence="1">
    <location>
        <begin position="1"/>
        <end position="20"/>
    </location>
</feature>
<dbReference type="Proteomes" id="UP000194800">
    <property type="component" value="Unassembled WGS sequence"/>
</dbReference>
<protein>
    <submittedName>
        <fullName evidence="2">Uncharacterized protein</fullName>
    </submittedName>
</protein>